<evidence type="ECO:0000256" key="1">
    <source>
        <dbReference type="SAM" id="Phobius"/>
    </source>
</evidence>
<keyword evidence="3" id="KW-1185">Reference proteome</keyword>
<protein>
    <submittedName>
        <fullName evidence="2">Uncharacterized protein</fullName>
    </submittedName>
</protein>
<evidence type="ECO:0000313" key="2">
    <source>
        <dbReference type="EMBL" id="EEG77085.1"/>
    </source>
</evidence>
<dbReference type="RefSeq" id="WP_008517256.1">
    <property type="nucleotide sequence ID" value="NZ_ACJM01000010.1"/>
</dbReference>
<sequence>MRKMDEMEHHIALRSMRIAYSFTVVFLFVWMTIDFINTSELGLPFILLISQNIILLSSQLIMQNRMGRNEE</sequence>
<feature type="transmembrane region" description="Helical" evidence="1">
    <location>
        <begin position="12"/>
        <end position="33"/>
    </location>
</feature>
<feature type="transmembrane region" description="Helical" evidence="1">
    <location>
        <begin position="45"/>
        <end position="62"/>
    </location>
</feature>
<accession>C0GI11</accession>
<dbReference type="OrthoDB" id="1929328at2"/>
<gene>
    <name evidence="2" type="ORF">DealDRAFT_2120</name>
</gene>
<reference evidence="2 3" key="1">
    <citation type="submission" date="2009-02" db="EMBL/GenBank/DDBJ databases">
        <title>Sequencing of the draft genome and assembly of Dethiobacter alkaliphilus AHT 1.</title>
        <authorList>
            <consortium name="US DOE Joint Genome Institute (JGI-PGF)"/>
            <person name="Lucas S."/>
            <person name="Copeland A."/>
            <person name="Lapidus A."/>
            <person name="Glavina del Rio T."/>
            <person name="Dalin E."/>
            <person name="Tice H."/>
            <person name="Bruce D."/>
            <person name="Goodwin L."/>
            <person name="Pitluck S."/>
            <person name="Larimer F."/>
            <person name="Land M.L."/>
            <person name="Hauser L."/>
            <person name="Muyzer G."/>
        </authorList>
    </citation>
    <scope>NUCLEOTIDE SEQUENCE [LARGE SCALE GENOMIC DNA]</scope>
    <source>
        <strain evidence="2 3">AHT 1</strain>
    </source>
</reference>
<dbReference type="AlphaFoldDB" id="C0GI11"/>
<dbReference type="eggNOG" id="ENOG5033KRB">
    <property type="taxonomic scope" value="Bacteria"/>
</dbReference>
<keyword evidence="1" id="KW-0812">Transmembrane</keyword>
<keyword evidence="1" id="KW-1133">Transmembrane helix</keyword>
<organism evidence="2 3">
    <name type="scientific">Dethiobacter alkaliphilus AHT 1</name>
    <dbReference type="NCBI Taxonomy" id="555088"/>
    <lineage>
        <taxon>Bacteria</taxon>
        <taxon>Bacillati</taxon>
        <taxon>Bacillota</taxon>
        <taxon>Dethiobacteria</taxon>
        <taxon>Dethiobacterales</taxon>
        <taxon>Dethiobacteraceae</taxon>
        <taxon>Dethiobacter</taxon>
    </lineage>
</organism>
<dbReference type="Proteomes" id="UP000006443">
    <property type="component" value="Unassembled WGS sequence"/>
</dbReference>
<evidence type="ECO:0000313" key="3">
    <source>
        <dbReference type="Proteomes" id="UP000006443"/>
    </source>
</evidence>
<proteinExistence type="predicted"/>
<comment type="caution">
    <text evidence="2">The sequence shown here is derived from an EMBL/GenBank/DDBJ whole genome shotgun (WGS) entry which is preliminary data.</text>
</comment>
<name>C0GI11_DETAL</name>
<keyword evidence="1" id="KW-0472">Membrane</keyword>
<dbReference type="EMBL" id="ACJM01000010">
    <property type="protein sequence ID" value="EEG77085.1"/>
    <property type="molecule type" value="Genomic_DNA"/>
</dbReference>